<dbReference type="PANTHER" id="PTHR22946:SF9">
    <property type="entry name" value="POLYKETIDE TRANSFERASE AF380"/>
    <property type="match status" value="1"/>
</dbReference>
<comment type="similarity">
    <text evidence="1">Belongs to the AB hydrolase superfamily.</text>
</comment>
<organism evidence="4 5">
    <name type="scientific">Mycolicibacterium sphagni</name>
    <dbReference type="NCBI Taxonomy" id="1786"/>
    <lineage>
        <taxon>Bacteria</taxon>
        <taxon>Bacillati</taxon>
        <taxon>Actinomycetota</taxon>
        <taxon>Actinomycetes</taxon>
        <taxon>Mycobacteriales</taxon>
        <taxon>Mycobacteriaceae</taxon>
        <taxon>Mycolicibacterium</taxon>
    </lineage>
</organism>
<dbReference type="EMBL" id="VBSB01000035">
    <property type="protein sequence ID" value="NTY63341.1"/>
    <property type="molecule type" value="Genomic_DNA"/>
</dbReference>
<gene>
    <name evidence="4" type="ORF">FEG63_27845</name>
</gene>
<dbReference type="InterPro" id="IPR022742">
    <property type="entry name" value="Hydrolase_4"/>
</dbReference>
<evidence type="ECO:0000256" key="1">
    <source>
        <dbReference type="ARBA" id="ARBA00008645"/>
    </source>
</evidence>
<evidence type="ECO:0000313" key="5">
    <source>
        <dbReference type="Proteomes" id="UP000708347"/>
    </source>
</evidence>
<dbReference type="InterPro" id="IPR029058">
    <property type="entry name" value="AB_hydrolase_fold"/>
</dbReference>
<sequence>MPPDTHTTLTFDSNGATCAAWLTLPSGPGPHPGLVLVHGFGANHTMSLEQYEQHFSQAGIATLAFDYRGLGASGGFPRQRLSLRKHRQDVDAAFRFLAGLPDIDAGRVGLWGTSLGAMHALQVAAARDDVAAVVVQCPIVDGPAVVRRLGLGAMLHLTPAILTDLARRVLGRTPHYIPVVGPAGSAAAVTAPGALEGWNSTVSPGGYFDNRVGASDVAEIAITTAVRTASRITAPALICVSDRETLMDPQCAEDIARRAPRGETRHYDADHFDVYHLPLLAQLLADQTTFLRKHLHVDPA</sequence>
<evidence type="ECO:0000313" key="4">
    <source>
        <dbReference type="EMBL" id="NTY63341.1"/>
    </source>
</evidence>
<dbReference type="GO" id="GO:0016787">
    <property type="term" value="F:hydrolase activity"/>
    <property type="evidence" value="ECO:0007669"/>
    <property type="project" value="UniProtKB-KW"/>
</dbReference>
<protein>
    <submittedName>
        <fullName evidence="4">Alpha/beta fold hydrolase</fullName>
    </submittedName>
</protein>
<keyword evidence="2 4" id="KW-0378">Hydrolase</keyword>
<reference evidence="4 5" key="1">
    <citation type="submission" date="2019-05" db="EMBL/GenBank/DDBJ databases">
        <title>Mycolicibacterium sphagni ENV482 genome assembly.</title>
        <authorList>
            <person name="Chen W."/>
            <person name="Faulkner N.W."/>
            <person name="Hyman M.R."/>
        </authorList>
    </citation>
    <scope>NUCLEOTIDE SEQUENCE [LARGE SCALE GENOMIC DNA]</scope>
    <source>
        <strain evidence="4 5">ENV482</strain>
    </source>
</reference>
<dbReference type="Gene3D" id="3.40.50.1820">
    <property type="entry name" value="alpha/beta hydrolase"/>
    <property type="match status" value="1"/>
</dbReference>
<feature type="domain" description="Serine aminopeptidase S33" evidence="3">
    <location>
        <begin position="34"/>
        <end position="263"/>
    </location>
</feature>
<evidence type="ECO:0000256" key="2">
    <source>
        <dbReference type="ARBA" id="ARBA00022801"/>
    </source>
</evidence>
<comment type="caution">
    <text evidence="4">The sequence shown here is derived from an EMBL/GenBank/DDBJ whole genome shotgun (WGS) entry which is preliminary data.</text>
</comment>
<dbReference type="Proteomes" id="UP000708347">
    <property type="component" value="Unassembled WGS sequence"/>
</dbReference>
<dbReference type="Pfam" id="PF12146">
    <property type="entry name" value="Hydrolase_4"/>
    <property type="match status" value="1"/>
</dbReference>
<keyword evidence="5" id="KW-1185">Reference proteome</keyword>
<dbReference type="PANTHER" id="PTHR22946">
    <property type="entry name" value="DIENELACTONE HYDROLASE DOMAIN-CONTAINING PROTEIN-RELATED"/>
    <property type="match status" value="1"/>
</dbReference>
<proteinExistence type="inferred from homology"/>
<accession>A0ABX2K071</accession>
<evidence type="ECO:0000259" key="3">
    <source>
        <dbReference type="Pfam" id="PF12146"/>
    </source>
</evidence>
<dbReference type="InterPro" id="IPR050261">
    <property type="entry name" value="FrsA_esterase"/>
</dbReference>
<dbReference type="SUPFAM" id="SSF53474">
    <property type="entry name" value="alpha/beta-Hydrolases"/>
    <property type="match status" value="1"/>
</dbReference>
<dbReference type="RefSeq" id="WP_174400960.1">
    <property type="nucleotide sequence ID" value="NZ_VBSB01000035.1"/>
</dbReference>
<name>A0ABX2K071_9MYCO</name>